<organism evidence="1 2">
    <name type="scientific">Frigidibacter mobilis</name>
    <dbReference type="NCBI Taxonomy" id="1335048"/>
    <lineage>
        <taxon>Bacteria</taxon>
        <taxon>Pseudomonadati</taxon>
        <taxon>Pseudomonadota</taxon>
        <taxon>Alphaproteobacteria</taxon>
        <taxon>Rhodobacterales</taxon>
        <taxon>Paracoccaceae</taxon>
        <taxon>Frigidibacter</taxon>
    </lineage>
</organism>
<dbReference type="RefSeq" id="WP_066816083.1">
    <property type="nucleotide sequence ID" value="NZ_CP012661.1"/>
</dbReference>
<dbReference type="AlphaFoldDB" id="A0A159Z8U8"/>
<dbReference type="KEGG" id="daa:AKL17_3926"/>
<proteinExistence type="predicted"/>
<evidence type="ECO:0000313" key="1">
    <source>
        <dbReference type="EMBL" id="AMY71148.1"/>
    </source>
</evidence>
<protein>
    <submittedName>
        <fullName evidence="1">Uncharacterized protein</fullName>
    </submittedName>
</protein>
<sequence length="82" mass="9135">MSYFNLENERDNIWSGNLIDFNANVANNFYSYGVPSLFDEIMQGGGGIAATVVFSAEDFFSNVVDADRGLDFSRLARAIFHL</sequence>
<name>A0A159Z8U8_9RHOB</name>
<dbReference type="Proteomes" id="UP000076128">
    <property type="component" value="Chromosome"/>
</dbReference>
<reference evidence="1 2" key="1">
    <citation type="submission" date="2015-09" db="EMBL/GenBank/DDBJ databases">
        <title>Complete genome sequence of Defluviimonas alba cai42t isolated from an oilfield in Xinjiang.</title>
        <authorList>
            <person name="Geng S."/>
            <person name="Pan X."/>
            <person name="Wu X."/>
        </authorList>
    </citation>
    <scope>NUCLEOTIDE SEQUENCE [LARGE SCALE GENOMIC DNA]</scope>
    <source>
        <strain evidence="2">cai42</strain>
    </source>
</reference>
<keyword evidence="2" id="KW-1185">Reference proteome</keyword>
<gene>
    <name evidence="1" type="ORF">AKL17_3926</name>
</gene>
<accession>A0A159Z8U8</accession>
<dbReference type="EMBL" id="CP012661">
    <property type="protein sequence ID" value="AMY71148.1"/>
    <property type="molecule type" value="Genomic_DNA"/>
</dbReference>
<evidence type="ECO:0000313" key="2">
    <source>
        <dbReference type="Proteomes" id="UP000076128"/>
    </source>
</evidence>